<protein>
    <submittedName>
        <fullName evidence="4">NUDIX hydrolase</fullName>
    </submittedName>
</protein>
<dbReference type="CDD" id="cd03424">
    <property type="entry name" value="NUDIX_ADPRase_Nudt5_UGPPase_Nudt14"/>
    <property type="match status" value="1"/>
</dbReference>
<dbReference type="Pfam" id="PF00293">
    <property type="entry name" value="NUDIX"/>
    <property type="match status" value="1"/>
</dbReference>
<dbReference type="PANTHER" id="PTHR11839:SF18">
    <property type="entry name" value="NUDIX HYDROLASE DOMAIN-CONTAINING PROTEIN"/>
    <property type="match status" value="1"/>
</dbReference>
<feature type="domain" description="Nudix hydrolase" evidence="3">
    <location>
        <begin position="47"/>
        <end position="176"/>
    </location>
</feature>
<evidence type="ECO:0000259" key="3">
    <source>
        <dbReference type="PROSITE" id="PS51462"/>
    </source>
</evidence>
<gene>
    <name evidence="4" type="ORF">LKD47_04255</name>
</gene>
<dbReference type="GO" id="GO:0006753">
    <property type="term" value="P:nucleoside phosphate metabolic process"/>
    <property type="evidence" value="ECO:0007669"/>
    <property type="project" value="TreeGrafter"/>
</dbReference>
<dbReference type="GO" id="GO:0016787">
    <property type="term" value="F:hydrolase activity"/>
    <property type="evidence" value="ECO:0007669"/>
    <property type="project" value="UniProtKB-KW"/>
</dbReference>
<dbReference type="GO" id="GO:0019693">
    <property type="term" value="P:ribose phosphate metabolic process"/>
    <property type="evidence" value="ECO:0007669"/>
    <property type="project" value="TreeGrafter"/>
</dbReference>
<evidence type="ECO:0000256" key="1">
    <source>
        <dbReference type="ARBA" id="ARBA00001946"/>
    </source>
</evidence>
<dbReference type="Gene3D" id="3.90.79.10">
    <property type="entry name" value="Nucleoside Triphosphate Pyrophosphohydrolase"/>
    <property type="match status" value="1"/>
</dbReference>
<comment type="cofactor">
    <cofactor evidence="1">
        <name>Mg(2+)</name>
        <dbReference type="ChEBI" id="CHEBI:18420"/>
    </cofactor>
</comment>
<accession>A0AAW4W9S3</accession>
<organism evidence="4 5">
    <name type="scientific">Roseburia amylophila</name>
    <dbReference type="NCBI Taxonomy" id="2981794"/>
    <lineage>
        <taxon>Bacteria</taxon>
        <taxon>Bacillati</taxon>
        <taxon>Bacillota</taxon>
        <taxon>Clostridia</taxon>
        <taxon>Lachnospirales</taxon>
        <taxon>Lachnospiraceae</taxon>
        <taxon>Roseburia</taxon>
    </lineage>
</organism>
<dbReference type="PANTHER" id="PTHR11839">
    <property type="entry name" value="UDP/ADP-SUGAR PYROPHOSPHATASE"/>
    <property type="match status" value="1"/>
</dbReference>
<dbReference type="Proteomes" id="UP001198893">
    <property type="component" value="Unassembled WGS sequence"/>
</dbReference>
<sequence>MGQNHQEEKRIRRVNRELKYQGAIVDVYSDTIETPDGSIAYWDYVEHRKGAAAVVPVTPEGRILMVRQYRNALDRYTIELPAGCRDSLTEDTKISAMRELEEETGFQCGHIEKMLSLKTTVAFCNEFIDVYLATDLKPGKQHLDPEEFIEVRAYDPEELLEKIYAGVIQDSKTVAGILAYCYRYRNNMK</sequence>
<dbReference type="EMBL" id="JAJEQW010000003">
    <property type="protein sequence ID" value="MCC2241518.1"/>
    <property type="molecule type" value="Genomic_DNA"/>
</dbReference>
<comment type="caution">
    <text evidence="4">The sequence shown here is derived from an EMBL/GenBank/DDBJ whole genome shotgun (WGS) entry which is preliminary data.</text>
</comment>
<dbReference type="InterPro" id="IPR000086">
    <property type="entry name" value="NUDIX_hydrolase_dom"/>
</dbReference>
<evidence type="ECO:0000313" key="5">
    <source>
        <dbReference type="Proteomes" id="UP001198893"/>
    </source>
</evidence>
<proteinExistence type="predicted"/>
<dbReference type="PROSITE" id="PS51462">
    <property type="entry name" value="NUDIX"/>
    <property type="match status" value="1"/>
</dbReference>
<name>A0AAW4W9S3_9FIRM</name>
<evidence type="ECO:0000256" key="2">
    <source>
        <dbReference type="ARBA" id="ARBA00022801"/>
    </source>
</evidence>
<dbReference type="AlphaFoldDB" id="A0AAW4W9S3"/>
<dbReference type="RefSeq" id="WP_227709769.1">
    <property type="nucleotide sequence ID" value="NZ_JAJEQW010000003.1"/>
</dbReference>
<dbReference type="InterPro" id="IPR015797">
    <property type="entry name" value="NUDIX_hydrolase-like_dom_sf"/>
</dbReference>
<keyword evidence="2 4" id="KW-0378">Hydrolase</keyword>
<dbReference type="SUPFAM" id="SSF55811">
    <property type="entry name" value="Nudix"/>
    <property type="match status" value="1"/>
</dbReference>
<reference evidence="4" key="1">
    <citation type="submission" date="2021-10" db="EMBL/GenBank/DDBJ databases">
        <title>Anaerobic single-cell dispensing facilitates the cultivation of human gut bacteria.</title>
        <authorList>
            <person name="Afrizal A."/>
        </authorList>
    </citation>
    <scope>NUCLEOTIDE SEQUENCE</scope>
    <source>
        <strain evidence="4">CLA-AA-H204</strain>
    </source>
</reference>
<evidence type="ECO:0000313" key="4">
    <source>
        <dbReference type="EMBL" id="MCC2241518.1"/>
    </source>
</evidence>